<evidence type="ECO:0000256" key="1">
    <source>
        <dbReference type="PROSITE-ProRule" id="PRU00042"/>
    </source>
</evidence>
<feature type="compositionally biased region" description="Basic and acidic residues" evidence="2">
    <location>
        <begin position="1155"/>
        <end position="1165"/>
    </location>
</feature>
<comment type="caution">
    <text evidence="6">The sequence shown here is derived from an EMBL/GenBank/DDBJ whole genome shotgun (WGS) entry which is preliminary data.</text>
</comment>
<feature type="compositionally biased region" description="Polar residues" evidence="2">
    <location>
        <begin position="1036"/>
        <end position="1058"/>
    </location>
</feature>
<dbReference type="Gene3D" id="3.30.160.60">
    <property type="entry name" value="Classic Zinc Finger"/>
    <property type="match status" value="2"/>
</dbReference>
<dbReference type="PROSITE" id="PS50157">
    <property type="entry name" value="ZINC_FINGER_C2H2_2"/>
    <property type="match status" value="3"/>
</dbReference>
<dbReference type="SMART" id="SM00355">
    <property type="entry name" value="ZnF_C2H2"/>
    <property type="match status" value="4"/>
</dbReference>
<dbReference type="Proteomes" id="UP001412067">
    <property type="component" value="Unassembled WGS sequence"/>
</dbReference>
<organism evidence="6 7">
    <name type="scientific">Platanthera guangdongensis</name>
    <dbReference type="NCBI Taxonomy" id="2320717"/>
    <lineage>
        <taxon>Eukaryota</taxon>
        <taxon>Viridiplantae</taxon>
        <taxon>Streptophyta</taxon>
        <taxon>Embryophyta</taxon>
        <taxon>Tracheophyta</taxon>
        <taxon>Spermatophyta</taxon>
        <taxon>Magnoliopsida</taxon>
        <taxon>Liliopsida</taxon>
        <taxon>Asparagales</taxon>
        <taxon>Orchidaceae</taxon>
        <taxon>Orchidoideae</taxon>
        <taxon>Orchideae</taxon>
        <taxon>Orchidinae</taxon>
        <taxon>Platanthera</taxon>
    </lineage>
</organism>
<protein>
    <submittedName>
        <fullName evidence="6">Lysine-specific demethylase REF6</fullName>
    </submittedName>
</protein>
<dbReference type="PROSITE" id="PS51184">
    <property type="entry name" value="JMJC"/>
    <property type="match status" value="1"/>
</dbReference>
<dbReference type="Pfam" id="PF02375">
    <property type="entry name" value="JmjN"/>
    <property type="match status" value="1"/>
</dbReference>
<dbReference type="PROSITE" id="PS00028">
    <property type="entry name" value="ZINC_FINGER_C2H2_1"/>
    <property type="match status" value="3"/>
</dbReference>
<evidence type="ECO:0000259" key="5">
    <source>
        <dbReference type="PROSITE" id="PS51184"/>
    </source>
</evidence>
<feature type="region of interest" description="Disordered" evidence="2">
    <location>
        <begin position="1329"/>
        <end position="1349"/>
    </location>
</feature>
<feature type="compositionally biased region" description="Polar residues" evidence="2">
    <location>
        <begin position="1175"/>
        <end position="1188"/>
    </location>
</feature>
<evidence type="ECO:0000313" key="6">
    <source>
        <dbReference type="EMBL" id="KAK8959788.1"/>
    </source>
</evidence>
<dbReference type="InterPro" id="IPR013087">
    <property type="entry name" value="Znf_C2H2_type"/>
</dbReference>
<dbReference type="EMBL" id="JBBWWR010000011">
    <property type="protein sequence ID" value="KAK8959788.1"/>
    <property type="molecule type" value="Genomic_DNA"/>
</dbReference>
<keyword evidence="7" id="KW-1185">Reference proteome</keyword>
<keyword evidence="1" id="KW-0862">Zinc</keyword>
<dbReference type="InterPro" id="IPR003349">
    <property type="entry name" value="JmjN"/>
</dbReference>
<feature type="region of interest" description="Disordered" evidence="2">
    <location>
        <begin position="1260"/>
        <end position="1296"/>
    </location>
</feature>
<proteinExistence type="predicted"/>
<dbReference type="Pfam" id="PF02373">
    <property type="entry name" value="JmjC"/>
    <property type="match status" value="1"/>
</dbReference>
<feature type="compositionally biased region" description="Basic residues" evidence="2">
    <location>
        <begin position="1268"/>
        <end position="1279"/>
    </location>
</feature>
<gene>
    <name evidence="6" type="primary">REF6</name>
    <name evidence="6" type="ORF">KSP40_PGU007615</name>
</gene>
<dbReference type="PROSITE" id="PS51183">
    <property type="entry name" value="JMJN"/>
    <property type="match status" value="1"/>
</dbReference>
<evidence type="ECO:0000256" key="2">
    <source>
        <dbReference type="SAM" id="MobiDB-lite"/>
    </source>
</evidence>
<feature type="compositionally biased region" description="Basic and acidic residues" evidence="2">
    <location>
        <begin position="1089"/>
        <end position="1108"/>
    </location>
</feature>
<keyword evidence="1" id="KW-0863">Zinc-finger</keyword>
<dbReference type="SMART" id="SM00545">
    <property type="entry name" value="JmjN"/>
    <property type="match status" value="1"/>
</dbReference>
<dbReference type="PANTHER" id="PTHR10694">
    <property type="entry name" value="LYSINE-SPECIFIC DEMETHYLASE"/>
    <property type="match status" value="1"/>
</dbReference>
<evidence type="ECO:0000313" key="7">
    <source>
        <dbReference type="Proteomes" id="UP001412067"/>
    </source>
</evidence>
<name>A0ABR2M6V2_9ASPA</name>
<feature type="domain" description="JmjC" evidence="5">
    <location>
        <begin position="182"/>
        <end position="351"/>
    </location>
</feature>
<dbReference type="InterPro" id="IPR036236">
    <property type="entry name" value="Znf_C2H2_sf"/>
</dbReference>
<dbReference type="SUPFAM" id="SSF57667">
    <property type="entry name" value="beta-beta-alpha zinc fingers"/>
    <property type="match status" value="2"/>
</dbReference>
<keyword evidence="1" id="KW-0479">Metal-binding</keyword>
<feature type="region of interest" description="Disordered" evidence="2">
    <location>
        <begin position="1026"/>
        <end position="1189"/>
    </location>
</feature>
<accession>A0ABR2M6V2</accession>
<dbReference type="Gene3D" id="2.60.120.650">
    <property type="entry name" value="Cupin"/>
    <property type="match status" value="1"/>
</dbReference>
<feature type="domain" description="C2H2-type" evidence="3">
    <location>
        <begin position="1440"/>
        <end position="1467"/>
    </location>
</feature>
<dbReference type="SMART" id="SM00558">
    <property type="entry name" value="JmjC"/>
    <property type="match status" value="1"/>
</dbReference>
<sequence length="1467" mass="162385">MAPDPSNPEVLPWLKTLPLAPEYRPTLAEFRDPIAYILRIEQEASRYGICKIIPPLPAAPKSTAVANLNLSFCARSPSGDPTFTTRRQQIGFCPRRLRPVQKSVWQSGNRYTLPQFQARARSFERKKKRSSSSLSPPEIESLFWKAGTDKPSSVEYANDMPGSGFAKLREEGEGGAAAAARNVGESAWNMRGVARAKGSLLRFMREEIPGVTSPMVYVAMMFSWFAWHVEDHNLHSLNYLHMGAGKTWYGVPRDAALAFEEVVRVHGYGGEVNPLITFATLAEKTTLMSPEVLTGSGIPCCRLVQNTGEFVVTFPGSYHLGFSHGFNCGEASNIATPGWLSVAKEAAIRRASTNCPPMVSHYQLLYALALSLCLRIPSSVVSTPKSSRLKNKHRSVGETMIKETFVQNVIRNNNLLNILLDNGSSCVILPQRTSDDCSQFSSGLHLKLQMKVKPRIALGLCHGEDKADGDLVSDLSVGSRRTWARCLNGFSPAEENSHSMYQRVNLSTTKISVFGSSRSSYLSSTVQNKEGQNIELQTVGVLDEGLLSCVTCGILSYACMAIIQPRDALVGCLLSANSNCANQTAVFEGCCHLNNEAIMEAVDSDVDINLGNKENSHSSVQVPFSGDSLRIDSTVERGTSALDLLASAYGGLSDSEENALCEASFCAHENKLIYSSLFCDVDHTSICPIDSESISHNWLISKEGQACLTANRQNRATGILSSLSTLDHSSNTISNSSYRSKFSQFHGNDCFESAPEEKMIQQPANQQDTIANAVPSRMEEYIKMTTHQFSKTVGVVSSRNAFRVLDIPYEIDSSGYYTSGSLNNSTIAGSTASTNFSNLDDSIKNSSMTLVQTSDKNSSRMHVFCLEHAVEVEKRLQVAGGTNLMILCHPEYPKMESEAKHLAEELGLDHQWKEVQYRNACELDQEKIRMAIEDEAVVPCNGDWAVKLGINLYYSVNLSQSPLFRKQMPYNEVIYKSFSQKLPEGKNRSVGVVGRRKKVIVAGNWCGKVWMSNQVHPYLADQTPADVDEEWGPSSDPGSSYRGNVNRSIITRSLTNKTAPAKRKSGKNRRNPVKKSAHSGVHSSIDPMKNAEEWSKTDKDMLPRRNLENKNGAAKTKSDRKRSRLSAVRLSAVELGDTRLEEGPDENYGSAEVADGDRDEDRSGGDTDVVDGKQSILSRRNSKNTNDSGRWKTYERKRYTCTLSARKPAHCLLEAINAKCAEENSGNAGYVDDEKNINLSSKPDIDSETKNLTVILPRRNLTSNNAAGRRKSVRKRKRSNAGCTRNAAHPKDGDAEEFPAKCGQSLSFLSEPSNILLRRRRSYSGEAETIAAAPEKRNSGRKTKRKMQSAAPGKVEFPCVVEGCTMSFRTKHDLTLHKRNVCPEKGCGKKFFSHKYLLQHRKVHSDDRPLRCPWKGCKVAFKWAWARTEHIRVHTGERPYTCKELGCGLTFRFVSDFSRHRRKTGHG</sequence>
<dbReference type="SUPFAM" id="SSF51197">
    <property type="entry name" value="Clavaminate synthase-like"/>
    <property type="match status" value="1"/>
</dbReference>
<reference evidence="6 7" key="1">
    <citation type="journal article" date="2022" name="Nat. Plants">
        <title>Genomes of leafy and leafless Platanthera orchids illuminate the evolution of mycoheterotrophy.</title>
        <authorList>
            <person name="Li M.H."/>
            <person name="Liu K.W."/>
            <person name="Li Z."/>
            <person name="Lu H.C."/>
            <person name="Ye Q.L."/>
            <person name="Zhang D."/>
            <person name="Wang J.Y."/>
            <person name="Li Y.F."/>
            <person name="Zhong Z.M."/>
            <person name="Liu X."/>
            <person name="Yu X."/>
            <person name="Liu D.K."/>
            <person name="Tu X.D."/>
            <person name="Liu B."/>
            <person name="Hao Y."/>
            <person name="Liao X.Y."/>
            <person name="Jiang Y.T."/>
            <person name="Sun W.H."/>
            <person name="Chen J."/>
            <person name="Chen Y.Q."/>
            <person name="Ai Y."/>
            <person name="Zhai J.W."/>
            <person name="Wu S.S."/>
            <person name="Zhou Z."/>
            <person name="Hsiao Y.Y."/>
            <person name="Wu W.L."/>
            <person name="Chen Y.Y."/>
            <person name="Lin Y.F."/>
            <person name="Hsu J.L."/>
            <person name="Li C.Y."/>
            <person name="Wang Z.W."/>
            <person name="Zhao X."/>
            <person name="Zhong W.Y."/>
            <person name="Ma X.K."/>
            <person name="Ma L."/>
            <person name="Huang J."/>
            <person name="Chen G.Z."/>
            <person name="Huang M.Z."/>
            <person name="Huang L."/>
            <person name="Peng D.H."/>
            <person name="Luo Y.B."/>
            <person name="Zou S.Q."/>
            <person name="Chen S.P."/>
            <person name="Lan S."/>
            <person name="Tsai W.C."/>
            <person name="Van de Peer Y."/>
            <person name="Liu Z.J."/>
        </authorList>
    </citation>
    <scope>NUCLEOTIDE SEQUENCE [LARGE SCALE GENOMIC DNA]</scope>
    <source>
        <strain evidence="6">Lor288</strain>
    </source>
</reference>
<evidence type="ECO:0000259" key="3">
    <source>
        <dbReference type="PROSITE" id="PS50157"/>
    </source>
</evidence>
<dbReference type="PANTHER" id="PTHR10694:SF38">
    <property type="entry name" value="LYSINE-SPECIFIC DEMETHYLASE REF6"/>
    <property type="match status" value="1"/>
</dbReference>
<feature type="domain" description="JmjN" evidence="4">
    <location>
        <begin position="20"/>
        <end position="61"/>
    </location>
</feature>
<feature type="domain" description="C2H2-type" evidence="3">
    <location>
        <begin position="1380"/>
        <end position="1409"/>
    </location>
</feature>
<dbReference type="InterPro" id="IPR003347">
    <property type="entry name" value="JmjC_dom"/>
</dbReference>
<evidence type="ECO:0000259" key="4">
    <source>
        <dbReference type="PROSITE" id="PS51183"/>
    </source>
</evidence>
<feature type="domain" description="C2H2-type" evidence="3">
    <location>
        <begin position="1410"/>
        <end position="1439"/>
    </location>
</feature>
<feature type="compositionally biased region" description="Basic residues" evidence="2">
    <location>
        <begin position="1060"/>
        <end position="1077"/>
    </location>
</feature>